<evidence type="ECO:0000313" key="1">
    <source>
        <dbReference type="EMBL" id="RRT68398.1"/>
    </source>
</evidence>
<dbReference type="AlphaFoldDB" id="A0A426ZWP8"/>
<reference evidence="1 2" key="1">
    <citation type="journal article" date="2014" name="Agronomy (Basel)">
        <title>A Draft Genome Sequence for Ensete ventricosum, the Drought-Tolerant Tree Against Hunger.</title>
        <authorList>
            <person name="Harrison J."/>
            <person name="Moore K.A."/>
            <person name="Paszkiewicz K."/>
            <person name="Jones T."/>
            <person name="Grant M."/>
            <person name="Ambacheew D."/>
            <person name="Muzemil S."/>
            <person name="Studholme D.J."/>
        </authorList>
    </citation>
    <scope>NUCLEOTIDE SEQUENCE [LARGE SCALE GENOMIC DNA]</scope>
</reference>
<organism evidence="1 2">
    <name type="scientific">Ensete ventricosum</name>
    <name type="common">Abyssinian banana</name>
    <name type="synonym">Musa ensete</name>
    <dbReference type="NCBI Taxonomy" id="4639"/>
    <lineage>
        <taxon>Eukaryota</taxon>
        <taxon>Viridiplantae</taxon>
        <taxon>Streptophyta</taxon>
        <taxon>Embryophyta</taxon>
        <taxon>Tracheophyta</taxon>
        <taxon>Spermatophyta</taxon>
        <taxon>Magnoliopsida</taxon>
        <taxon>Liliopsida</taxon>
        <taxon>Zingiberales</taxon>
        <taxon>Musaceae</taxon>
        <taxon>Ensete</taxon>
    </lineage>
</organism>
<evidence type="ECO:0000313" key="2">
    <source>
        <dbReference type="Proteomes" id="UP000287651"/>
    </source>
</evidence>
<proteinExistence type="predicted"/>
<name>A0A426ZWP8_ENSVE</name>
<accession>A0A426ZWP8</accession>
<comment type="caution">
    <text evidence="1">The sequence shown here is derived from an EMBL/GenBank/DDBJ whole genome shotgun (WGS) entry which is preliminary data.</text>
</comment>
<protein>
    <submittedName>
        <fullName evidence="1">Uncharacterized protein</fullName>
    </submittedName>
</protein>
<gene>
    <name evidence="1" type="ORF">B296_00038339</name>
</gene>
<sequence length="70" mass="8251">MLDEGIRVNMDLINERRVTTHLRSFTYKKAVAKLYNLRVYPRRFRTSELILCKTKVNDPTRARGKLTAPN</sequence>
<dbReference type="Proteomes" id="UP000287651">
    <property type="component" value="Unassembled WGS sequence"/>
</dbReference>
<dbReference type="EMBL" id="AMZH03004709">
    <property type="protein sequence ID" value="RRT68398.1"/>
    <property type="molecule type" value="Genomic_DNA"/>
</dbReference>